<evidence type="ECO:0000259" key="2">
    <source>
        <dbReference type="PROSITE" id="PS50878"/>
    </source>
</evidence>
<dbReference type="PANTHER" id="PTHR33116:SF78">
    <property type="entry name" value="OS12G0587133 PROTEIN"/>
    <property type="match status" value="1"/>
</dbReference>
<feature type="region of interest" description="Disordered" evidence="1">
    <location>
        <begin position="288"/>
        <end position="322"/>
    </location>
</feature>
<evidence type="ECO:0000313" key="3">
    <source>
        <dbReference type="Proteomes" id="UP000515211"/>
    </source>
</evidence>
<dbReference type="InterPro" id="IPR026960">
    <property type="entry name" value="RVT-Znf"/>
</dbReference>
<dbReference type="InterPro" id="IPR036691">
    <property type="entry name" value="Endo/exonu/phosph_ase_sf"/>
</dbReference>
<feature type="compositionally biased region" description="Basic and acidic residues" evidence="1">
    <location>
        <begin position="313"/>
        <end position="322"/>
    </location>
</feature>
<dbReference type="Pfam" id="PF13966">
    <property type="entry name" value="zf-RVT"/>
    <property type="match status" value="1"/>
</dbReference>
<dbReference type="InterPro" id="IPR043502">
    <property type="entry name" value="DNA/RNA_pol_sf"/>
</dbReference>
<evidence type="ECO:0000256" key="1">
    <source>
        <dbReference type="SAM" id="MobiDB-lite"/>
    </source>
</evidence>
<dbReference type="SUPFAM" id="SSF56219">
    <property type="entry name" value="DNase I-like"/>
    <property type="match status" value="1"/>
</dbReference>
<dbReference type="KEGG" id="adu:107485649"/>
<feature type="region of interest" description="Disordered" evidence="1">
    <location>
        <begin position="1"/>
        <end position="21"/>
    </location>
</feature>
<organism evidence="3 4">
    <name type="scientific">Arachis duranensis</name>
    <name type="common">Wild peanut</name>
    <dbReference type="NCBI Taxonomy" id="130453"/>
    <lineage>
        <taxon>Eukaryota</taxon>
        <taxon>Viridiplantae</taxon>
        <taxon>Streptophyta</taxon>
        <taxon>Embryophyta</taxon>
        <taxon>Tracheophyta</taxon>
        <taxon>Spermatophyta</taxon>
        <taxon>Magnoliopsida</taxon>
        <taxon>eudicotyledons</taxon>
        <taxon>Gunneridae</taxon>
        <taxon>Pentapetalae</taxon>
        <taxon>rosids</taxon>
        <taxon>fabids</taxon>
        <taxon>Fabales</taxon>
        <taxon>Fabaceae</taxon>
        <taxon>Papilionoideae</taxon>
        <taxon>50 kb inversion clade</taxon>
        <taxon>dalbergioids sensu lato</taxon>
        <taxon>Dalbergieae</taxon>
        <taxon>Pterocarpus clade</taxon>
        <taxon>Arachis</taxon>
    </lineage>
</organism>
<dbReference type="Proteomes" id="UP000515211">
    <property type="component" value="Chromosome 4"/>
</dbReference>
<feature type="domain" description="Reverse transcriptase" evidence="2">
    <location>
        <begin position="630"/>
        <end position="908"/>
    </location>
</feature>
<dbReference type="GeneID" id="107485649"/>
<proteinExistence type="predicted"/>
<dbReference type="OrthoDB" id="1937528at2759"/>
<dbReference type="Pfam" id="PF00078">
    <property type="entry name" value="RVT_1"/>
    <property type="match status" value="1"/>
</dbReference>
<protein>
    <submittedName>
        <fullName evidence="4">Uncharacterized protein LOC107485649</fullName>
    </submittedName>
</protein>
<dbReference type="CDD" id="cd01650">
    <property type="entry name" value="RT_nLTR_like"/>
    <property type="match status" value="1"/>
</dbReference>
<keyword evidence="3" id="KW-1185">Reference proteome</keyword>
<evidence type="ECO:0000313" key="4">
    <source>
        <dbReference type="RefSeq" id="XP_015961671.1"/>
    </source>
</evidence>
<gene>
    <name evidence="4" type="primary">LOC107485649</name>
</gene>
<dbReference type="SUPFAM" id="SSF56672">
    <property type="entry name" value="DNA/RNA polymerases"/>
    <property type="match status" value="1"/>
</dbReference>
<dbReference type="RefSeq" id="XP_015961671.1">
    <property type="nucleotide sequence ID" value="XM_016106185.1"/>
</dbReference>
<dbReference type="PROSITE" id="PS50878">
    <property type="entry name" value="RT_POL"/>
    <property type="match status" value="1"/>
</dbReference>
<reference evidence="4" key="2">
    <citation type="submission" date="2025-08" db="UniProtKB">
        <authorList>
            <consortium name="RefSeq"/>
        </authorList>
    </citation>
    <scope>IDENTIFICATION</scope>
    <source>
        <tissue evidence="4">Whole plant</tissue>
    </source>
</reference>
<reference evidence="3" key="1">
    <citation type="journal article" date="2016" name="Nat. Genet.">
        <title>The genome sequences of Arachis duranensis and Arachis ipaensis, the diploid ancestors of cultivated peanut.</title>
        <authorList>
            <person name="Bertioli D.J."/>
            <person name="Cannon S.B."/>
            <person name="Froenicke L."/>
            <person name="Huang G."/>
            <person name="Farmer A.D."/>
            <person name="Cannon E.K."/>
            <person name="Liu X."/>
            <person name="Gao D."/>
            <person name="Clevenger J."/>
            <person name="Dash S."/>
            <person name="Ren L."/>
            <person name="Moretzsohn M.C."/>
            <person name="Shirasawa K."/>
            <person name="Huang W."/>
            <person name="Vidigal B."/>
            <person name="Abernathy B."/>
            <person name="Chu Y."/>
            <person name="Niederhuth C.E."/>
            <person name="Umale P."/>
            <person name="Araujo A.C."/>
            <person name="Kozik A."/>
            <person name="Kim K.D."/>
            <person name="Burow M.D."/>
            <person name="Varshney R.K."/>
            <person name="Wang X."/>
            <person name="Zhang X."/>
            <person name="Barkley N."/>
            <person name="Guimaraes P.M."/>
            <person name="Isobe S."/>
            <person name="Guo B."/>
            <person name="Liao B."/>
            <person name="Stalker H.T."/>
            <person name="Schmitz R.J."/>
            <person name="Scheffler B.E."/>
            <person name="Leal-Bertioli S.C."/>
            <person name="Xun X."/>
            <person name="Jackson S.A."/>
            <person name="Michelmore R."/>
            <person name="Ozias-Akins P."/>
        </authorList>
    </citation>
    <scope>NUCLEOTIDE SEQUENCE [LARGE SCALE GENOMIC DNA]</scope>
    <source>
        <strain evidence="3">cv. V14167</strain>
    </source>
</reference>
<accession>A0A6P4D5N4</accession>
<dbReference type="PANTHER" id="PTHR33116">
    <property type="entry name" value="REVERSE TRANSCRIPTASE ZINC-BINDING DOMAIN-CONTAINING PROTEIN-RELATED-RELATED"/>
    <property type="match status" value="1"/>
</dbReference>
<dbReference type="Gene3D" id="3.60.10.10">
    <property type="entry name" value="Endonuclease/exonuclease/phosphatase"/>
    <property type="match status" value="1"/>
</dbReference>
<name>A0A6P4D5N4_ARADU</name>
<dbReference type="InterPro" id="IPR000477">
    <property type="entry name" value="RT_dom"/>
</dbReference>
<sequence>MERSRSGYDENAASGAASTALEKGVGNWDPAAELVSDRLTEAAQGEGRIVTSDVFLNDVNVEYLNFKKDTVVPNSDSTKEGGVADSKGCEVVHEGESENTVTQVCGGVRGDHVEWAGTYGMYDEAHQVCYKAGACVGYCRGVGWSSVGPIANQGVDGRLTVYETRLRREPAVGLGQASLLHATVHGPLSIGGKAGSGSLMIRQVPRDLGDAAQMVGLRERLGCQEEEELEEGEVRHTARGSLEDRIQVLEEKVEGVGPTEEAGVELDCGGVAHEGTRVGEANRRQIQGAQHGGGETGLHDDGSQTSLSRKTRKGETSEAKGNTEGDILGLIDLPLTDRKFTWFRGRSCSRIDRVMVTIEWTEQFPDIRIKGGPRGLSDHCPLILDGTRFGGAPRPFRSLDSWFTHEGFLRMVKDEWQSLGEAQFTCKLRALTEPLRKWHKENFRDMDKRLMRFEEELTRLDNLVSDGIYDGTTEARRKALVSFCSKWYIRKELHWKQMSRSKHAANMDKNTRYFHNIASARRRNNRIDALMIHGRLVRNQARIKGAIRGFYKELYRQEYVPRIGIRDGLVKCIHRAEAEALEAMPTEEEIKEAVWDCESSKAPGSDGYNMNFIKKCWEDIGRDFIAAVLGFFQSAKMPTDANVTWVTLAPKFEGAKEVKDFRPISMVGCVYKVISKVLVRRMRAVMPGLVGETQTAFVKGRKIHDGALIACETVHWLKTRKKTAAIIKLDFQKAYDRVRWSFVDIVLQKMGFGQSWRSWVKEGVTTATMAVLVNGSPSKPFKMERGLRQGDPLSPLLFVLVVDVLHRMLGEAVRNGRIAPLLVGGDHIELSHLQFADDTILFCPPETETIVNYKRLLRCFELMSGLSINFEKSNLISVNCEQRWIDQACGILGCQQAALPVRYLGISLGANPRLVKTWKPIIDKVEQKLSLWKAKVLNKSGKLVLIKSVLNSLPIYYLSLYKMPKAVADKLITLQRNFMWCKENGNSGIPMVKWELVQAPKKVGGLGVGDAMLRNTALLFKWWWRFSKEDCPLWKKIVCSCNKLNPNVILATQPLQVKGGPWRDICQLNIKEPRIRDKMVSGLAMEIGNGMQTRFWEDNWIQGGVLKGSYPRLYSISSQQGLLIGDCGFWDGLDWIWNFQWRRELFQWELELVNQLHERLRPVRLSSGREDSVVWKFDNKGVFSTRSVIQAIQAETLSAEITSYSFTSSVWKGFVPPRIELFGWFVLVDRVNTKERLGKIGVNILGDSLCVMCTKELESAEHLFLRCEVAWQVWCKWLRSLGREWVIPGTIREMFESWHGLHNRQQGQQMWMTVFFAVIWNIWLERNARIFKNTRASLEVIHTKTVMSYTEWRGGDSRGGC</sequence>